<dbReference type="EMBL" id="MABQ02000011">
    <property type="protein sequence ID" value="PCD23344.1"/>
    <property type="molecule type" value="Genomic_DNA"/>
</dbReference>
<dbReference type="Pfam" id="PF19535">
    <property type="entry name" value="DUF6060"/>
    <property type="match status" value="1"/>
</dbReference>
<dbReference type="NCBIfam" id="TIGR00004">
    <property type="entry name" value="Rid family detoxifying hydrolase"/>
    <property type="match status" value="1"/>
</dbReference>
<dbReference type="FunFam" id="3.30.1330.40:FF:000001">
    <property type="entry name" value="L-PSP family endoribonuclease"/>
    <property type="match status" value="1"/>
</dbReference>
<protein>
    <submittedName>
        <fullName evidence="3">Uncharacterized protein</fullName>
    </submittedName>
</protein>
<dbReference type="SUPFAM" id="SSF55298">
    <property type="entry name" value="YjgF-like"/>
    <property type="match status" value="1"/>
</dbReference>
<evidence type="ECO:0000313" key="3">
    <source>
        <dbReference type="EMBL" id="PCD23344.1"/>
    </source>
</evidence>
<gene>
    <name evidence="3" type="ORF">AU210_014867</name>
</gene>
<proteinExistence type="inferred from homology"/>
<evidence type="ECO:0000256" key="2">
    <source>
        <dbReference type="SAM" id="SignalP"/>
    </source>
</evidence>
<name>A0A2H3G8C9_FUSOX</name>
<comment type="caution">
    <text evidence="3">The sequence shown here is derived from an EMBL/GenBank/DDBJ whole genome shotgun (WGS) entry which is preliminary data.</text>
</comment>
<dbReference type="Gene3D" id="3.30.1330.40">
    <property type="entry name" value="RutC-like"/>
    <property type="match status" value="1"/>
</dbReference>
<dbReference type="GO" id="GO:0005829">
    <property type="term" value="C:cytosol"/>
    <property type="evidence" value="ECO:0007669"/>
    <property type="project" value="TreeGrafter"/>
</dbReference>
<dbReference type="InterPro" id="IPR006056">
    <property type="entry name" value="RidA"/>
</dbReference>
<dbReference type="PANTHER" id="PTHR11803:SF58">
    <property type="entry name" value="PROTEIN HMF1-RELATED"/>
    <property type="match status" value="1"/>
</dbReference>
<dbReference type="STRING" id="327505.A0A2H3G8C9"/>
<feature type="chain" id="PRO_5013964497" evidence="2">
    <location>
        <begin position="22"/>
        <end position="323"/>
    </location>
</feature>
<evidence type="ECO:0000313" key="4">
    <source>
        <dbReference type="Proteomes" id="UP000219602"/>
    </source>
</evidence>
<dbReference type="InterPro" id="IPR045702">
    <property type="entry name" value="DUF6060"/>
</dbReference>
<accession>A0A2H3G8C9</accession>
<dbReference type="PROSITE" id="PS01094">
    <property type="entry name" value="UPF0076"/>
    <property type="match status" value="1"/>
</dbReference>
<dbReference type="InterPro" id="IPR035959">
    <property type="entry name" value="RutC-like_sf"/>
</dbReference>
<dbReference type="Pfam" id="PF01042">
    <property type="entry name" value="Ribonuc_L-PSP"/>
    <property type="match status" value="1"/>
</dbReference>
<dbReference type="GO" id="GO:0005739">
    <property type="term" value="C:mitochondrion"/>
    <property type="evidence" value="ECO:0007669"/>
    <property type="project" value="UniProtKB-ARBA"/>
</dbReference>
<comment type="similarity">
    <text evidence="1">Belongs to the RutC family.</text>
</comment>
<organism evidence="3 4">
    <name type="scientific">Fusarium oxysporum f. sp. radicis-cucumerinum</name>
    <dbReference type="NCBI Taxonomy" id="327505"/>
    <lineage>
        <taxon>Eukaryota</taxon>
        <taxon>Fungi</taxon>
        <taxon>Dikarya</taxon>
        <taxon>Ascomycota</taxon>
        <taxon>Pezizomycotina</taxon>
        <taxon>Sordariomycetes</taxon>
        <taxon>Hypocreomycetidae</taxon>
        <taxon>Hypocreales</taxon>
        <taxon>Nectriaceae</taxon>
        <taxon>Fusarium</taxon>
        <taxon>Fusarium oxysporum species complex</taxon>
    </lineage>
</organism>
<reference evidence="3 4" key="1">
    <citation type="journal article" date="2016" name="Environ. Microbiol.">
        <title>Effector profiles distinguish formae speciales of Fusarium oxysporum.</title>
        <authorList>
            <person name="van Dam P."/>
            <person name="Fokkens L."/>
            <person name="Schmidt S.M."/>
            <person name="Linmans J.H."/>
            <person name="Kistler H.C."/>
            <person name="Ma L.J."/>
            <person name="Rep M."/>
        </authorList>
    </citation>
    <scope>NUCLEOTIDE SEQUENCE [LARGE SCALE GENOMIC DNA]</scope>
    <source>
        <strain evidence="3 4">Forc016</strain>
    </source>
</reference>
<dbReference type="GO" id="GO:0019239">
    <property type="term" value="F:deaminase activity"/>
    <property type="evidence" value="ECO:0007669"/>
    <property type="project" value="TreeGrafter"/>
</dbReference>
<dbReference type="Proteomes" id="UP000219602">
    <property type="component" value="Chromosome 13"/>
</dbReference>
<feature type="signal peptide" evidence="2">
    <location>
        <begin position="1"/>
        <end position="21"/>
    </location>
</feature>
<dbReference type="AlphaFoldDB" id="A0A2H3G8C9"/>
<keyword evidence="2" id="KW-0732">Signal</keyword>
<dbReference type="PANTHER" id="PTHR11803">
    <property type="entry name" value="2-IMINOBUTANOATE/2-IMINOPROPANOATE DEAMINASE RIDA"/>
    <property type="match status" value="1"/>
</dbReference>
<dbReference type="InterPro" id="IPR019897">
    <property type="entry name" value="RidA_CS"/>
</dbReference>
<dbReference type="InterPro" id="IPR006175">
    <property type="entry name" value="YjgF/YER057c/UK114"/>
</dbReference>
<dbReference type="CDD" id="cd00448">
    <property type="entry name" value="YjgF_YER057c_UK114_family"/>
    <property type="match status" value="1"/>
</dbReference>
<reference evidence="3 4" key="2">
    <citation type="journal article" date="2017" name="Sci. Rep.">
        <title>A mobile pathogenicity chromosome in Fusarium oxysporum for infection of multiple cucurbit species.</title>
        <authorList>
            <person name="van Dam P."/>
            <person name="Fokkens L."/>
            <person name="Ayukawa Y."/>
            <person name="van der Gragt M."/>
            <person name="Ter Horst A."/>
            <person name="Brankovics B."/>
            <person name="Houterman P.M."/>
            <person name="Arie T."/>
            <person name="Rep M."/>
        </authorList>
    </citation>
    <scope>NUCLEOTIDE SEQUENCE [LARGE SCALE GENOMIC DNA]</scope>
    <source>
        <strain evidence="3 4">Forc016</strain>
    </source>
</reference>
<sequence>MFMRMKFTIFFLMLFPTASLSLSKRSCKTFKLASPNDSKGYFNMGGATRLSELVNCSAERAKENGDDRGEYKIQSSKIGIILNSTITDTCNMLLDTYLENKKSILQAVREVASPKTMEYVNLEGLVVISYTNSFLVMPKGKRGYWMFAADMNCWPGTLDDCDNDDDLDDTDVVVCGFRLDRKGSSESDTEYRGRVELMEDSDPNSRVEPGSQAVIAGPYVFLSGQIPIDSTGKPLEGSIADKTHACCKSVQAVLSAAGSHISRVAKVTVFLDDMKNFAEFNAVYETYFTHKPARSCVAVKTLPKNLEVEIECVALTNTNGPRL</sequence>
<evidence type="ECO:0000256" key="1">
    <source>
        <dbReference type="ARBA" id="ARBA00010552"/>
    </source>
</evidence>